<protein>
    <submittedName>
        <fullName evidence="8">NAD(P)/FAD-dependent oxidoreductase</fullName>
    </submittedName>
</protein>
<proteinExistence type="inferred from homology"/>
<reference evidence="8" key="1">
    <citation type="submission" date="2021-04" db="EMBL/GenBank/DDBJ databases">
        <title>Phycicoccus avicenniae sp. nov., a novel endophytic actinomycetes isolated from branch of Avicennia mariana.</title>
        <authorList>
            <person name="Tuo L."/>
        </authorList>
    </citation>
    <scope>NUCLEOTIDE SEQUENCE</scope>
    <source>
        <strain evidence="8">BSK3Z-2</strain>
    </source>
</reference>
<evidence type="ECO:0000259" key="7">
    <source>
        <dbReference type="Pfam" id="PF07992"/>
    </source>
</evidence>
<evidence type="ECO:0000259" key="6">
    <source>
        <dbReference type="Pfam" id="PF02852"/>
    </source>
</evidence>
<keyword evidence="9" id="KW-1185">Reference proteome</keyword>
<dbReference type="AlphaFoldDB" id="A0A941D9T4"/>
<feature type="binding site" evidence="4">
    <location>
        <position position="190"/>
    </location>
    <ligand>
        <name>NAD(+)</name>
        <dbReference type="ChEBI" id="CHEBI:57540"/>
    </ligand>
</feature>
<dbReference type="Proteomes" id="UP000677016">
    <property type="component" value="Unassembled WGS sequence"/>
</dbReference>
<keyword evidence="4" id="KW-0520">NAD</keyword>
<dbReference type="PRINTS" id="PR00411">
    <property type="entry name" value="PNDRDTASEI"/>
</dbReference>
<dbReference type="PANTHER" id="PTHR43014:SF2">
    <property type="entry name" value="MERCURIC REDUCTASE"/>
    <property type="match status" value="1"/>
</dbReference>
<dbReference type="InterPro" id="IPR036188">
    <property type="entry name" value="FAD/NAD-bd_sf"/>
</dbReference>
<keyword evidence="2" id="KW-0285">Flavoprotein</keyword>
<feature type="domain" description="FAD/NAD(P)-binding" evidence="7">
    <location>
        <begin position="13"/>
        <end position="309"/>
    </location>
</feature>
<comment type="cofactor">
    <cofactor evidence="4">
        <name>FAD</name>
        <dbReference type="ChEBI" id="CHEBI:57692"/>
    </cofactor>
    <text evidence="4">Binds 1 FAD per subunit.</text>
</comment>
<feature type="domain" description="Pyridine nucleotide-disulphide oxidoreductase dimerisation" evidence="6">
    <location>
        <begin position="331"/>
        <end position="435"/>
    </location>
</feature>
<feature type="binding site" evidence="4">
    <location>
        <position position="57"/>
    </location>
    <ligand>
        <name>FAD</name>
        <dbReference type="ChEBI" id="CHEBI:57692"/>
    </ligand>
</feature>
<dbReference type="PRINTS" id="PR00368">
    <property type="entry name" value="FADPNR"/>
</dbReference>
<feature type="binding site" evidence="4">
    <location>
        <begin position="167"/>
        <end position="174"/>
    </location>
    <ligand>
        <name>NAD(+)</name>
        <dbReference type="ChEBI" id="CHEBI:57540"/>
    </ligand>
</feature>
<dbReference type="GO" id="GO:0003955">
    <property type="term" value="F:NAD(P)H dehydrogenase (quinone) activity"/>
    <property type="evidence" value="ECO:0007669"/>
    <property type="project" value="TreeGrafter"/>
</dbReference>
<evidence type="ECO:0000313" key="8">
    <source>
        <dbReference type="EMBL" id="MBR7744749.1"/>
    </source>
</evidence>
<dbReference type="Pfam" id="PF02852">
    <property type="entry name" value="Pyr_redox_dim"/>
    <property type="match status" value="1"/>
</dbReference>
<gene>
    <name evidence="8" type="ORF">KC207_15740</name>
</gene>
<evidence type="ECO:0000256" key="4">
    <source>
        <dbReference type="PIRSR" id="PIRSR000350-3"/>
    </source>
</evidence>
<evidence type="ECO:0000256" key="1">
    <source>
        <dbReference type="ARBA" id="ARBA00007532"/>
    </source>
</evidence>
<comment type="similarity">
    <text evidence="1">Belongs to the class-I pyridine nucleotide-disulfide oxidoreductase family.</text>
</comment>
<evidence type="ECO:0000256" key="2">
    <source>
        <dbReference type="ARBA" id="ARBA00022630"/>
    </source>
</evidence>
<keyword evidence="3 4" id="KW-0274">FAD</keyword>
<dbReference type="GO" id="GO:0050660">
    <property type="term" value="F:flavin adenine dinucleotide binding"/>
    <property type="evidence" value="ECO:0007669"/>
    <property type="project" value="TreeGrafter"/>
</dbReference>
<dbReference type="Pfam" id="PF07992">
    <property type="entry name" value="Pyr_redox_2"/>
    <property type="match status" value="1"/>
</dbReference>
<dbReference type="InterPro" id="IPR023753">
    <property type="entry name" value="FAD/NAD-binding_dom"/>
</dbReference>
<dbReference type="SUPFAM" id="SSF51905">
    <property type="entry name" value="FAD/NAD(P)-binding domain"/>
    <property type="match status" value="1"/>
</dbReference>
<dbReference type="InterPro" id="IPR004099">
    <property type="entry name" value="Pyr_nucl-diS_OxRdtase_dimer"/>
</dbReference>
<feature type="binding site" evidence="4">
    <location>
        <position position="254"/>
    </location>
    <ligand>
        <name>NAD(+)</name>
        <dbReference type="ChEBI" id="CHEBI:57540"/>
    </ligand>
</feature>
<keyword evidence="4" id="KW-0547">Nucleotide-binding</keyword>
<dbReference type="Gene3D" id="3.50.50.60">
    <property type="entry name" value="FAD/NAD(P)-binding domain"/>
    <property type="match status" value="2"/>
</dbReference>
<dbReference type="InterPro" id="IPR016156">
    <property type="entry name" value="FAD/NAD-linked_Rdtase_dimer_sf"/>
</dbReference>
<comment type="caution">
    <text evidence="8">The sequence shown here is derived from an EMBL/GenBank/DDBJ whole genome shotgun (WGS) entry which is preliminary data.</text>
</comment>
<feature type="binding site" evidence="4">
    <location>
        <position position="104"/>
    </location>
    <ligand>
        <name>FAD</name>
        <dbReference type="ChEBI" id="CHEBI:57692"/>
    </ligand>
</feature>
<feature type="binding site" evidence="4">
    <location>
        <position position="294"/>
    </location>
    <ligand>
        <name>FAD</name>
        <dbReference type="ChEBI" id="CHEBI:57692"/>
    </ligand>
</feature>
<evidence type="ECO:0000313" key="9">
    <source>
        <dbReference type="Proteomes" id="UP000677016"/>
    </source>
</evidence>
<dbReference type="Gene3D" id="3.30.390.30">
    <property type="match status" value="1"/>
</dbReference>
<dbReference type="PANTHER" id="PTHR43014">
    <property type="entry name" value="MERCURIC REDUCTASE"/>
    <property type="match status" value="1"/>
</dbReference>
<evidence type="ECO:0000256" key="5">
    <source>
        <dbReference type="PIRSR" id="PIRSR000350-4"/>
    </source>
</evidence>
<accession>A0A941D9T4</accession>
<name>A0A941D9T4_9MICO</name>
<dbReference type="EMBL" id="JAGSNF010000023">
    <property type="protein sequence ID" value="MBR7744749.1"/>
    <property type="molecule type" value="Genomic_DNA"/>
</dbReference>
<feature type="disulfide bond" description="Redox-active" evidence="5">
    <location>
        <begin position="48"/>
        <end position="53"/>
    </location>
</feature>
<evidence type="ECO:0000256" key="3">
    <source>
        <dbReference type="ARBA" id="ARBA00022827"/>
    </source>
</evidence>
<dbReference type="SUPFAM" id="SSF55424">
    <property type="entry name" value="FAD/NAD-linked reductases, dimerisation (C-terminal) domain"/>
    <property type="match status" value="1"/>
</dbReference>
<dbReference type="InterPro" id="IPR001100">
    <property type="entry name" value="Pyr_nuc-diS_OxRdtase"/>
</dbReference>
<dbReference type="PIRSF" id="PIRSF000350">
    <property type="entry name" value="Mercury_reductase_MerA"/>
    <property type="match status" value="1"/>
</dbReference>
<sequence>MSTPDELTRHDVDVVVLGAGSAAAALVGALAGEPRVVVMEDALVGGECPYDACVPSKGLLHDGALGRSWETAQTRRRGLVHHRDDGPHVDDLVRPGVELVRERGWLVDAHTVRSAHHEVRAEHVVLATGAAASLPPLDGLDDVRDRVWTSADALRASSVPARLAILGGGVIGCELSRIFSLFGSDVVVYEPEDHLFGTLAPEVSEAVEAAVRAAGTELLTGVAPTALRRHGDRVVVVDDAGGERHVDRVLVATGRTPRTTGIGIESLGLDPEEPLPLDDTGRVRVEGSVWAVGDVSGRQQYTHAANHHGRVVADHLTGSGRRRLSDVVDAACMFLDPPMMTVGPSIADTAGDDDVVWSVTTEDGVVRANTDERRAALAVAADRRTGTVLAAHGIGAGFDELVHAVVVAVDGRVPIDRMLESMVPFPTMGAMWRTALEDLAERTGPGGR</sequence>
<dbReference type="RefSeq" id="WP_211604270.1">
    <property type="nucleotide sequence ID" value="NZ_JAGSNF010000023.1"/>
</dbReference>
<organism evidence="8 9">
    <name type="scientific">Phycicoccus avicenniae</name>
    <dbReference type="NCBI Taxonomy" id="2828860"/>
    <lineage>
        <taxon>Bacteria</taxon>
        <taxon>Bacillati</taxon>
        <taxon>Actinomycetota</taxon>
        <taxon>Actinomycetes</taxon>
        <taxon>Micrococcales</taxon>
        <taxon>Intrasporangiaceae</taxon>
        <taxon>Phycicoccus</taxon>
    </lineage>
</organism>